<dbReference type="EMBL" id="CATOUU010000870">
    <property type="protein sequence ID" value="CAI9956085.1"/>
    <property type="molecule type" value="Genomic_DNA"/>
</dbReference>
<feature type="transmembrane region" description="Helical" evidence="1">
    <location>
        <begin position="12"/>
        <end position="30"/>
    </location>
</feature>
<organism evidence="2">
    <name type="scientific">Hexamita inflata</name>
    <dbReference type="NCBI Taxonomy" id="28002"/>
    <lineage>
        <taxon>Eukaryota</taxon>
        <taxon>Metamonada</taxon>
        <taxon>Diplomonadida</taxon>
        <taxon>Hexamitidae</taxon>
        <taxon>Hexamitinae</taxon>
        <taxon>Hexamita</taxon>
    </lineage>
</organism>
<reference evidence="2" key="1">
    <citation type="submission" date="2023-06" db="EMBL/GenBank/DDBJ databases">
        <authorList>
            <person name="Kurt Z."/>
        </authorList>
    </citation>
    <scope>NUCLEOTIDE SEQUENCE</scope>
</reference>
<dbReference type="AlphaFoldDB" id="A0AA86QC83"/>
<keyword evidence="1" id="KW-1133">Transmembrane helix</keyword>
<keyword evidence="4" id="KW-1185">Reference proteome</keyword>
<evidence type="ECO:0000313" key="2">
    <source>
        <dbReference type="EMBL" id="CAI9956085.1"/>
    </source>
</evidence>
<reference evidence="3 4" key="2">
    <citation type="submission" date="2024-07" db="EMBL/GenBank/DDBJ databases">
        <authorList>
            <person name="Akdeniz Z."/>
        </authorList>
    </citation>
    <scope>NUCLEOTIDE SEQUENCE [LARGE SCALE GENOMIC DNA]</scope>
</reference>
<dbReference type="Proteomes" id="UP001642409">
    <property type="component" value="Unassembled WGS sequence"/>
</dbReference>
<gene>
    <name evidence="2" type="ORF">HINF_LOCUS43730</name>
    <name evidence="3" type="ORF">HINF_LOCUS76271</name>
</gene>
<keyword evidence="1" id="KW-0812">Transmembrane</keyword>
<dbReference type="EMBL" id="CAXDID020000702">
    <property type="protein sequence ID" value="CAL6111175.1"/>
    <property type="molecule type" value="Genomic_DNA"/>
</dbReference>
<protein>
    <submittedName>
        <fullName evidence="3">Hypothetical_protein</fullName>
    </submittedName>
</protein>
<accession>A0AA86QC83</accession>
<keyword evidence="1" id="KW-0472">Membrane</keyword>
<comment type="caution">
    <text evidence="2">The sequence shown here is derived from an EMBL/GenBank/DDBJ whole genome shotgun (WGS) entry which is preliminary data.</text>
</comment>
<evidence type="ECO:0000256" key="1">
    <source>
        <dbReference type="SAM" id="Phobius"/>
    </source>
</evidence>
<evidence type="ECO:0000313" key="4">
    <source>
        <dbReference type="Proteomes" id="UP001642409"/>
    </source>
</evidence>
<name>A0AA86QC83_9EUKA</name>
<proteinExistence type="predicted"/>
<evidence type="ECO:0000313" key="3">
    <source>
        <dbReference type="EMBL" id="CAL6111175.1"/>
    </source>
</evidence>
<sequence length="151" mass="17900">MEVKRKFEWSQWYVALVIIIIIIVVIYDLLETGSKLQQIVKTQLLVNFWIEFLLTKIQIMDRVTGVRQLWQLMVSKSNSSLIQIVIIIVHKTNFKSFFKVSIYMYLIQTDNLILSVIFSSQLCIGPYSVKFSQFKLSQYYQTLDELFKTQK</sequence>